<organism evidence="1 2">
    <name type="scientific">Frankia alni (strain DSM 45986 / CECT 9034 / ACN14a)</name>
    <dbReference type="NCBI Taxonomy" id="326424"/>
    <lineage>
        <taxon>Bacteria</taxon>
        <taxon>Bacillati</taxon>
        <taxon>Actinomycetota</taxon>
        <taxon>Actinomycetes</taxon>
        <taxon>Frankiales</taxon>
        <taxon>Frankiaceae</taxon>
        <taxon>Frankia</taxon>
    </lineage>
</organism>
<gene>
    <name evidence="1" type="ordered locus">FRAAL1867</name>
</gene>
<dbReference type="AlphaFoldDB" id="Q0RPL4"/>
<reference evidence="1 2" key="1">
    <citation type="journal article" date="2007" name="Genome Res.">
        <title>Genome characteristics of facultatively symbiotic Frankia sp. strains reflect host range and host plant biogeography.</title>
        <authorList>
            <person name="Normand P."/>
            <person name="Lapierre P."/>
            <person name="Tisa L.S."/>
            <person name="Gogarten J.P."/>
            <person name="Alloisio N."/>
            <person name="Bagnarol E."/>
            <person name="Bassi C.A."/>
            <person name="Berry A.M."/>
            <person name="Bickhart D.M."/>
            <person name="Choisne N."/>
            <person name="Couloux A."/>
            <person name="Cournoyer B."/>
            <person name="Cruveiller S."/>
            <person name="Daubin V."/>
            <person name="Demange N."/>
            <person name="Francino M.P."/>
            <person name="Goltsman E."/>
            <person name="Huang Y."/>
            <person name="Kopp O.R."/>
            <person name="Labarre L."/>
            <person name="Lapidus A."/>
            <person name="Lavire C."/>
            <person name="Marechal J."/>
            <person name="Martinez M."/>
            <person name="Mastronunzio J.E."/>
            <person name="Mullin B.C."/>
            <person name="Niemann J."/>
            <person name="Pujic P."/>
            <person name="Rawnsley T."/>
            <person name="Rouy Z."/>
            <person name="Schenowitz C."/>
            <person name="Sellstedt A."/>
            <person name="Tavares F."/>
            <person name="Tomkins J.P."/>
            <person name="Vallenet D."/>
            <person name="Valverde C."/>
            <person name="Wall L.G."/>
            <person name="Wang Y."/>
            <person name="Medigue C."/>
            <person name="Benson D.R."/>
        </authorList>
    </citation>
    <scope>NUCLEOTIDE SEQUENCE [LARGE SCALE GENOMIC DNA]</scope>
    <source>
        <strain evidence="2">DSM 45986 / CECT 9034 / ACN14a</strain>
    </source>
</reference>
<dbReference type="EMBL" id="CT573213">
    <property type="protein sequence ID" value="CAJ60517.1"/>
    <property type="molecule type" value="Genomic_DNA"/>
</dbReference>
<evidence type="ECO:0000313" key="2">
    <source>
        <dbReference type="Proteomes" id="UP000000657"/>
    </source>
</evidence>
<sequence length="171" mass="19395">MRKVRRGGGLEQLLDLIRPEVEAETLRAFGIRMASLAVRRGDPDLLRLGLLAVALASLRSMDRRDDLGALAPLWRTASLLRLEPSHEFTAAAVELPAAAEFLLGWVDRTPDRQDLAEMGFGESADEDGFRYVSDATVVRRILEEDHARRPRVIRLLLARRRRRWLRANGFD</sequence>
<name>Q0RPL4_FRAAA</name>
<keyword evidence="2" id="KW-1185">Reference proteome</keyword>
<dbReference type="KEGG" id="fal:FRAAL1867"/>
<protein>
    <submittedName>
        <fullName evidence="1">Uncharacterized protein</fullName>
    </submittedName>
</protein>
<accession>Q0RPL4</accession>
<dbReference type="Proteomes" id="UP000000657">
    <property type="component" value="Chromosome"/>
</dbReference>
<evidence type="ECO:0000313" key="1">
    <source>
        <dbReference type="EMBL" id="CAJ60517.1"/>
    </source>
</evidence>
<dbReference type="HOGENOM" id="CLU_103700_0_0_11"/>
<proteinExistence type="predicted"/>
<dbReference type="RefSeq" id="WP_011603044.1">
    <property type="nucleotide sequence ID" value="NC_008278.1"/>
</dbReference>
<dbReference type="eggNOG" id="ENOG502ZJ8Q">
    <property type="taxonomic scope" value="Bacteria"/>
</dbReference>